<feature type="domain" description="4'-phosphopantetheinyl transferase N-terminal" evidence="3">
    <location>
        <begin position="27"/>
        <end position="94"/>
    </location>
</feature>
<keyword evidence="5" id="KW-1185">Reference proteome</keyword>
<evidence type="ECO:0000313" key="4">
    <source>
        <dbReference type="EMBL" id="MDA3628855.1"/>
    </source>
</evidence>
<dbReference type="PRINTS" id="PR01399">
    <property type="entry name" value="ENTSNTHTASED"/>
</dbReference>
<dbReference type="GO" id="GO:0016740">
    <property type="term" value="F:transferase activity"/>
    <property type="evidence" value="ECO:0007669"/>
    <property type="project" value="UniProtKB-KW"/>
</dbReference>
<proteinExistence type="predicted"/>
<dbReference type="InterPro" id="IPR037143">
    <property type="entry name" value="4-PPantetheinyl_Trfase_dom_sf"/>
</dbReference>
<evidence type="ECO:0000259" key="3">
    <source>
        <dbReference type="Pfam" id="PF17837"/>
    </source>
</evidence>
<gene>
    <name evidence="4" type="ORF">OU415_25710</name>
</gene>
<dbReference type="InterPro" id="IPR008278">
    <property type="entry name" value="4-PPantetheinyl_Trfase_dom"/>
</dbReference>
<dbReference type="PANTHER" id="PTHR38096:SF1">
    <property type="entry name" value="ENTEROBACTIN SYNTHASE COMPONENT D"/>
    <property type="match status" value="1"/>
</dbReference>
<evidence type="ECO:0000313" key="5">
    <source>
        <dbReference type="Proteomes" id="UP001210380"/>
    </source>
</evidence>
<dbReference type="InterPro" id="IPR041354">
    <property type="entry name" value="4PPT_N"/>
</dbReference>
<dbReference type="Pfam" id="PF17837">
    <property type="entry name" value="4PPT_N"/>
    <property type="match status" value="1"/>
</dbReference>
<evidence type="ECO:0000256" key="1">
    <source>
        <dbReference type="ARBA" id="ARBA00022679"/>
    </source>
</evidence>
<comment type="caution">
    <text evidence="4">The sequence shown here is derived from an EMBL/GenBank/DDBJ whole genome shotgun (WGS) entry which is preliminary data.</text>
</comment>
<evidence type="ECO:0000259" key="2">
    <source>
        <dbReference type="Pfam" id="PF01648"/>
    </source>
</evidence>
<keyword evidence="1 4" id="KW-0808">Transferase</keyword>
<feature type="domain" description="4'-phosphopantetheinyl transferase" evidence="2">
    <location>
        <begin position="101"/>
        <end position="188"/>
    </location>
</feature>
<accession>A0ABT4V4I5</accession>
<organism evidence="4 5">
    <name type="scientific">Saccharopolyspora oryzae</name>
    <dbReference type="NCBI Taxonomy" id="2997343"/>
    <lineage>
        <taxon>Bacteria</taxon>
        <taxon>Bacillati</taxon>
        <taxon>Actinomycetota</taxon>
        <taxon>Actinomycetes</taxon>
        <taxon>Pseudonocardiales</taxon>
        <taxon>Pseudonocardiaceae</taxon>
        <taxon>Saccharopolyspora</taxon>
    </lineage>
</organism>
<reference evidence="4 5" key="1">
    <citation type="submission" date="2022-11" db="EMBL/GenBank/DDBJ databases">
        <title>Draft genome sequence of Saccharopolyspora sp. WRP15-2 isolated from rhizosphere soils of wild rice in Thailand.</title>
        <authorList>
            <person name="Duangmal K."/>
            <person name="Kammanee S."/>
            <person name="Muangham S."/>
        </authorList>
    </citation>
    <scope>NUCLEOTIDE SEQUENCE [LARGE SCALE GENOMIC DNA]</scope>
    <source>
        <strain evidence="4 5">WRP15-2</strain>
    </source>
</reference>
<dbReference type="InterPro" id="IPR003542">
    <property type="entry name" value="Enbac_synth_compD-like"/>
</dbReference>
<dbReference type="PANTHER" id="PTHR38096">
    <property type="entry name" value="ENTEROBACTIN SYNTHASE COMPONENT D"/>
    <property type="match status" value="1"/>
</dbReference>
<protein>
    <submittedName>
        <fullName evidence="4">4'-phosphopantetheinyl transferase superfamily protein</fullName>
    </submittedName>
</protein>
<dbReference type="Pfam" id="PF01648">
    <property type="entry name" value="ACPS"/>
    <property type="match status" value="1"/>
</dbReference>
<dbReference type="RefSeq" id="WP_270951776.1">
    <property type="nucleotide sequence ID" value="NZ_JAQGLA010000054.1"/>
</dbReference>
<dbReference type="Proteomes" id="UP001210380">
    <property type="component" value="Unassembled WGS sequence"/>
</dbReference>
<name>A0ABT4V4I5_9PSEU</name>
<dbReference type="SUPFAM" id="SSF56214">
    <property type="entry name" value="4'-phosphopantetheinyl transferase"/>
    <property type="match status" value="2"/>
</dbReference>
<sequence length="218" mass="24068">MIERLLPSEVSCVETFTDPPDVELFPEEEAIIARAVGKRRREFTTGRWCAREALSRIGVAPEPLVSDERRAPQWPAGTIGSITHCSGYRAAVVAHQAKVQSLGIDAEPHEALPKGVLDVVSLPAERAQVAELSAARPELRWDRILFSCKETVYKTWYPITREWLGFEDARLDLRLDGTFTAHLLKSGTDPAGNALAEFAGRWLVDDGLIVTAIALPAR</sequence>
<dbReference type="EMBL" id="JAQGLA010000054">
    <property type="protein sequence ID" value="MDA3628855.1"/>
    <property type="molecule type" value="Genomic_DNA"/>
</dbReference>